<dbReference type="EMBL" id="JAYRBN010000050">
    <property type="protein sequence ID" value="KAL2744780.1"/>
    <property type="molecule type" value="Genomic_DNA"/>
</dbReference>
<name>A0ABD2CI78_VESMC</name>
<organism evidence="1 2">
    <name type="scientific">Vespula maculifrons</name>
    <name type="common">Eastern yellow jacket</name>
    <name type="synonym">Wasp</name>
    <dbReference type="NCBI Taxonomy" id="7453"/>
    <lineage>
        <taxon>Eukaryota</taxon>
        <taxon>Metazoa</taxon>
        <taxon>Ecdysozoa</taxon>
        <taxon>Arthropoda</taxon>
        <taxon>Hexapoda</taxon>
        <taxon>Insecta</taxon>
        <taxon>Pterygota</taxon>
        <taxon>Neoptera</taxon>
        <taxon>Endopterygota</taxon>
        <taxon>Hymenoptera</taxon>
        <taxon>Apocrita</taxon>
        <taxon>Aculeata</taxon>
        <taxon>Vespoidea</taxon>
        <taxon>Vespidae</taxon>
        <taxon>Vespinae</taxon>
        <taxon>Vespula</taxon>
    </lineage>
</organism>
<evidence type="ECO:0000313" key="1">
    <source>
        <dbReference type="EMBL" id="KAL2744780.1"/>
    </source>
</evidence>
<evidence type="ECO:0000313" key="2">
    <source>
        <dbReference type="Proteomes" id="UP001607303"/>
    </source>
</evidence>
<dbReference type="AlphaFoldDB" id="A0ABD2CI78"/>
<gene>
    <name evidence="1" type="ORF">V1477_007322</name>
</gene>
<protein>
    <submittedName>
        <fullName evidence="1">Uncharacterized protein</fullName>
    </submittedName>
</protein>
<dbReference type="Proteomes" id="UP001607303">
    <property type="component" value="Unassembled WGS sequence"/>
</dbReference>
<keyword evidence="2" id="KW-1185">Reference proteome</keyword>
<comment type="caution">
    <text evidence="1">The sequence shown here is derived from an EMBL/GenBank/DDBJ whole genome shotgun (WGS) entry which is preliminary data.</text>
</comment>
<reference evidence="1 2" key="1">
    <citation type="journal article" date="2024" name="Ann. Entomol. Soc. Am.">
        <title>Genomic analyses of the southern and eastern yellowjacket wasps (Hymenoptera: Vespidae) reveal evolutionary signatures of social life.</title>
        <authorList>
            <person name="Catto M.A."/>
            <person name="Caine P.B."/>
            <person name="Orr S.E."/>
            <person name="Hunt B.G."/>
            <person name="Goodisman M.A.D."/>
        </authorList>
    </citation>
    <scope>NUCLEOTIDE SEQUENCE [LARGE SCALE GENOMIC DNA]</scope>
    <source>
        <strain evidence="1">232</strain>
        <tissue evidence="1">Head and thorax</tissue>
    </source>
</reference>
<sequence>MCRWLKASLPLESTVFRLNYNHYGDDENNYASPVCWHSSKRPGNEQGLIEYHLQDKEIVFVT</sequence>
<accession>A0ABD2CI78</accession>
<proteinExistence type="predicted"/>